<dbReference type="AlphaFoldDB" id="A0A3B0SQH6"/>
<gene>
    <name evidence="2" type="ORF">MNBD_ALPHA01-32</name>
</gene>
<dbReference type="EC" id="6.3.5.4" evidence="2"/>
<dbReference type="PANTHER" id="PTHR43284:SF1">
    <property type="entry name" value="ASPARAGINE SYNTHETASE"/>
    <property type="match status" value="1"/>
</dbReference>
<dbReference type="CDD" id="cd00712">
    <property type="entry name" value="AsnB"/>
    <property type="match status" value="1"/>
</dbReference>
<evidence type="ECO:0000259" key="1">
    <source>
        <dbReference type="PROSITE" id="PS51278"/>
    </source>
</evidence>
<dbReference type="EMBL" id="UOEJ01000105">
    <property type="protein sequence ID" value="VAV98653.1"/>
    <property type="molecule type" value="Genomic_DNA"/>
</dbReference>
<dbReference type="Pfam" id="PF13537">
    <property type="entry name" value="GATase_7"/>
    <property type="match status" value="1"/>
</dbReference>
<organism evidence="2">
    <name type="scientific">hydrothermal vent metagenome</name>
    <dbReference type="NCBI Taxonomy" id="652676"/>
    <lineage>
        <taxon>unclassified sequences</taxon>
        <taxon>metagenomes</taxon>
        <taxon>ecological metagenomes</taxon>
    </lineage>
</organism>
<dbReference type="PANTHER" id="PTHR43284">
    <property type="entry name" value="ASPARAGINE SYNTHETASE (GLUTAMINE-HYDROLYZING)"/>
    <property type="match status" value="1"/>
</dbReference>
<dbReference type="SUPFAM" id="SSF56235">
    <property type="entry name" value="N-terminal nucleophile aminohydrolases (Ntn hydrolases)"/>
    <property type="match status" value="1"/>
</dbReference>
<feature type="non-terminal residue" evidence="2">
    <location>
        <position position="200"/>
    </location>
</feature>
<dbReference type="Gene3D" id="3.60.20.10">
    <property type="entry name" value="Glutamine Phosphoribosylpyrophosphate, subunit 1, domain 1"/>
    <property type="match status" value="1"/>
</dbReference>
<proteinExistence type="predicted"/>
<dbReference type="GO" id="GO:0004066">
    <property type="term" value="F:asparagine synthase (glutamine-hydrolyzing) activity"/>
    <property type="evidence" value="ECO:0007669"/>
    <property type="project" value="UniProtKB-EC"/>
</dbReference>
<reference evidence="2" key="1">
    <citation type="submission" date="2018-06" db="EMBL/GenBank/DDBJ databases">
        <authorList>
            <person name="Zhirakovskaya E."/>
        </authorList>
    </citation>
    <scope>NUCLEOTIDE SEQUENCE</scope>
</reference>
<protein>
    <submittedName>
        <fullName evidence="2">Asparagine synthetase [glutamine-hydrolyzing]</fullName>
        <ecNumber evidence="2">6.3.5.4</ecNumber>
    </submittedName>
</protein>
<dbReference type="InterPro" id="IPR029055">
    <property type="entry name" value="Ntn_hydrolases_N"/>
</dbReference>
<evidence type="ECO:0000313" key="2">
    <source>
        <dbReference type="EMBL" id="VAV98653.1"/>
    </source>
</evidence>
<feature type="domain" description="Glutamine amidotransferase type-2" evidence="1">
    <location>
        <begin position="2"/>
        <end position="200"/>
    </location>
</feature>
<name>A0A3B0SQH6_9ZZZZ</name>
<dbReference type="PROSITE" id="PS51278">
    <property type="entry name" value="GATASE_TYPE_2"/>
    <property type="match status" value="1"/>
</dbReference>
<dbReference type="InterPro" id="IPR033738">
    <property type="entry name" value="AsnB_N"/>
</dbReference>
<dbReference type="InterPro" id="IPR017932">
    <property type="entry name" value="GATase_2_dom"/>
</dbReference>
<accession>A0A3B0SQH6</accession>
<dbReference type="InterPro" id="IPR051786">
    <property type="entry name" value="ASN_synthetase/amidase"/>
</dbReference>
<keyword evidence="2" id="KW-0436">Ligase</keyword>
<sequence>MCGIAGIITSPDRRIDQALIKRMTDAIIHRGPDEAGIYTAGGVGLGHRRLSIIDIKSGQQPMTSSDGDVTIVYNGEIYNFVEIRAELEAKGYHFKTRCDTEVILYAYHAWGPDSVKRIRGMFAYVIYDNRSKQIFMTRDRLGIKPLFYAPVGDRTILFGSELKALAAHPDFVRNLRKESMEDYFSLGYVAEPHTIYKNVF</sequence>